<dbReference type="SUPFAM" id="SSF53244">
    <property type="entry name" value="MurD-like peptide ligases, peptide-binding domain"/>
    <property type="match status" value="1"/>
</dbReference>
<dbReference type="EC" id="6.3.2.17" evidence="3"/>
<evidence type="ECO:0000259" key="13">
    <source>
        <dbReference type="Pfam" id="PF08245"/>
    </source>
</evidence>
<reference evidence="14 15" key="1">
    <citation type="submission" date="2020-07" db="EMBL/GenBank/DDBJ databases">
        <title>Complete genome and description of Selenomonas timonensis sp. nov., a new bacterium isolated from a gingivitis subject.</title>
        <authorList>
            <person name="Antezack A."/>
        </authorList>
    </citation>
    <scope>NUCLEOTIDE SEQUENCE [LARGE SCALE GENOMIC DNA]</scope>
    <source>
        <strain evidence="14 15">Marseille-Q3039</strain>
    </source>
</reference>
<dbReference type="InterPro" id="IPR013221">
    <property type="entry name" value="Mur_ligase_cen"/>
</dbReference>
<feature type="domain" description="Mur ligase C-terminal" evidence="12">
    <location>
        <begin position="298"/>
        <end position="416"/>
    </location>
</feature>
<dbReference type="FunFam" id="3.40.1190.10:FF:000011">
    <property type="entry name" value="Folylpolyglutamate synthase/dihydrofolate synthase"/>
    <property type="match status" value="1"/>
</dbReference>
<evidence type="ECO:0000256" key="2">
    <source>
        <dbReference type="ARBA" id="ARBA00008276"/>
    </source>
</evidence>
<evidence type="ECO:0000256" key="6">
    <source>
        <dbReference type="ARBA" id="ARBA00022741"/>
    </source>
</evidence>
<comment type="similarity">
    <text evidence="2 11">Belongs to the folylpolyglutamate synthase family.</text>
</comment>
<dbReference type="AlphaFoldDB" id="A0A7G7VM50"/>
<accession>A0A7G7VM50</accession>
<comment type="catalytic activity">
    <reaction evidence="10">
        <text>(6S)-5,6,7,8-tetrahydrofolyl-(gamma-L-Glu)(n) + L-glutamate + ATP = (6S)-5,6,7,8-tetrahydrofolyl-(gamma-L-Glu)(n+1) + ADP + phosphate + H(+)</text>
        <dbReference type="Rhea" id="RHEA:10580"/>
        <dbReference type="Rhea" id="RHEA-COMP:14738"/>
        <dbReference type="Rhea" id="RHEA-COMP:14740"/>
        <dbReference type="ChEBI" id="CHEBI:15378"/>
        <dbReference type="ChEBI" id="CHEBI:29985"/>
        <dbReference type="ChEBI" id="CHEBI:30616"/>
        <dbReference type="ChEBI" id="CHEBI:43474"/>
        <dbReference type="ChEBI" id="CHEBI:141005"/>
        <dbReference type="ChEBI" id="CHEBI:456216"/>
        <dbReference type="EC" id="6.3.2.17"/>
    </reaction>
</comment>
<keyword evidence="6 11" id="KW-0547">Nucleotide-binding</keyword>
<keyword evidence="8" id="KW-0460">Magnesium</keyword>
<dbReference type="GO" id="GO:0008841">
    <property type="term" value="F:dihydrofolate synthase activity"/>
    <property type="evidence" value="ECO:0007669"/>
    <property type="project" value="TreeGrafter"/>
</dbReference>
<keyword evidence="7 11" id="KW-0067">ATP-binding</keyword>
<evidence type="ECO:0000256" key="3">
    <source>
        <dbReference type="ARBA" id="ARBA00013025"/>
    </source>
</evidence>
<feature type="domain" description="Mur ligase central" evidence="13">
    <location>
        <begin position="44"/>
        <end position="271"/>
    </location>
</feature>
<dbReference type="InterPro" id="IPR018109">
    <property type="entry name" value="Folylpolyglutamate_synth_CS"/>
</dbReference>
<dbReference type="KEGG" id="stim:H1B31_04485"/>
<evidence type="ECO:0000256" key="8">
    <source>
        <dbReference type="ARBA" id="ARBA00022842"/>
    </source>
</evidence>
<dbReference type="InterPro" id="IPR001645">
    <property type="entry name" value="Folylpolyglutamate_synth"/>
</dbReference>
<dbReference type="InterPro" id="IPR036615">
    <property type="entry name" value="Mur_ligase_C_dom_sf"/>
</dbReference>
<evidence type="ECO:0000256" key="11">
    <source>
        <dbReference type="PIRNR" id="PIRNR001563"/>
    </source>
</evidence>
<evidence type="ECO:0000313" key="15">
    <source>
        <dbReference type="Proteomes" id="UP000515480"/>
    </source>
</evidence>
<evidence type="ECO:0000259" key="12">
    <source>
        <dbReference type="Pfam" id="PF02875"/>
    </source>
</evidence>
<dbReference type="GO" id="GO:0046872">
    <property type="term" value="F:metal ion binding"/>
    <property type="evidence" value="ECO:0007669"/>
    <property type="project" value="UniProtKB-KW"/>
</dbReference>
<evidence type="ECO:0000313" key="14">
    <source>
        <dbReference type="EMBL" id="QNH55193.1"/>
    </source>
</evidence>
<dbReference type="NCBIfam" id="TIGR01499">
    <property type="entry name" value="folC"/>
    <property type="match status" value="1"/>
</dbReference>
<sequence length="433" mass="46157">MNYVESLHYLEELNTFGIRLGLARMEELCARLGNPECAYAVIHIAGTNGKGSVTQMMDAVFHAAGIRSGRYLSPHLISYTERMSVDGHDIPEERFAELLTRVRSATDEMVAAGHEHPTQFEALTALAFLYFAEEQVEVAVIETGLGGLLDSTNVVEPILTIITNVAMDHADRCGGTLAGIAEHKAGIIKEGVPVITAATGEPLEIIERRAEELGADVFVCGEDFSAQLFFPNGGGQRVVFHSVVCREPEPFELALAGVYQAENAALVIMAAKLLEREDARVTENAVRAGLRSVRHPARFEILSYEGVPVVVDGAHNPAGMKALRAGLDRYFPDAPRVFLLGILKDKDIDGMLAALLRPSDQVVTVRPNSERAAAADVVAGIAAGLGLSTHACNDAETALAEAVARARAGNALLVAAGSLYLVGGIRALLTAGR</sequence>
<organism evidence="14 15">
    <name type="scientific">Selenomonas timonae</name>
    <dbReference type="NCBI Taxonomy" id="2754044"/>
    <lineage>
        <taxon>Bacteria</taxon>
        <taxon>Bacillati</taxon>
        <taxon>Bacillota</taxon>
        <taxon>Negativicutes</taxon>
        <taxon>Selenomonadales</taxon>
        <taxon>Selenomonadaceae</taxon>
        <taxon>Selenomonas</taxon>
    </lineage>
</organism>
<protein>
    <recommendedName>
        <fullName evidence="3">tetrahydrofolate synthase</fullName>
        <ecNumber evidence="3">6.3.2.17</ecNumber>
    </recommendedName>
    <alternativeName>
        <fullName evidence="9">Tetrahydrofolylpolyglutamate synthase</fullName>
    </alternativeName>
</protein>
<dbReference type="Proteomes" id="UP000515480">
    <property type="component" value="Chromosome"/>
</dbReference>
<dbReference type="GO" id="GO:0005737">
    <property type="term" value="C:cytoplasm"/>
    <property type="evidence" value="ECO:0007669"/>
    <property type="project" value="TreeGrafter"/>
</dbReference>
<keyword evidence="15" id="KW-1185">Reference proteome</keyword>
<evidence type="ECO:0000256" key="5">
    <source>
        <dbReference type="ARBA" id="ARBA00022723"/>
    </source>
</evidence>
<evidence type="ECO:0000256" key="9">
    <source>
        <dbReference type="ARBA" id="ARBA00030592"/>
    </source>
</evidence>
<dbReference type="EMBL" id="CP060204">
    <property type="protein sequence ID" value="QNH55193.1"/>
    <property type="molecule type" value="Genomic_DNA"/>
</dbReference>
<dbReference type="RefSeq" id="WP_185981055.1">
    <property type="nucleotide sequence ID" value="NZ_CP060204.1"/>
</dbReference>
<dbReference type="PANTHER" id="PTHR11136:SF0">
    <property type="entry name" value="DIHYDROFOLATE SYNTHETASE-RELATED"/>
    <property type="match status" value="1"/>
</dbReference>
<dbReference type="Gene3D" id="3.40.1190.10">
    <property type="entry name" value="Mur-like, catalytic domain"/>
    <property type="match status" value="1"/>
</dbReference>
<dbReference type="PANTHER" id="PTHR11136">
    <property type="entry name" value="FOLYLPOLYGLUTAMATE SYNTHASE-RELATED"/>
    <property type="match status" value="1"/>
</dbReference>
<keyword evidence="4 11" id="KW-0436">Ligase</keyword>
<name>A0A7G7VM50_9FIRM</name>
<evidence type="ECO:0000256" key="10">
    <source>
        <dbReference type="ARBA" id="ARBA00047493"/>
    </source>
</evidence>
<evidence type="ECO:0000256" key="1">
    <source>
        <dbReference type="ARBA" id="ARBA00001946"/>
    </source>
</evidence>
<proteinExistence type="inferred from homology"/>
<dbReference type="Pfam" id="PF02875">
    <property type="entry name" value="Mur_ligase_C"/>
    <property type="match status" value="1"/>
</dbReference>
<dbReference type="GO" id="GO:0004326">
    <property type="term" value="F:tetrahydrofolylpolyglutamate synthase activity"/>
    <property type="evidence" value="ECO:0007669"/>
    <property type="project" value="UniProtKB-EC"/>
</dbReference>
<dbReference type="Gene3D" id="3.90.190.20">
    <property type="entry name" value="Mur ligase, C-terminal domain"/>
    <property type="match status" value="1"/>
</dbReference>
<comment type="cofactor">
    <cofactor evidence="1">
        <name>Mg(2+)</name>
        <dbReference type="ChEBI" id="CHEBI:18420"/>
    </cofactor>
</comment>
<dbReference type="Pfam" id="PF08245">
    <property type="entry name" value="Mur_ligase_M"/>
    <property type="match status" value="1"/>
</dbReference>
<evidence type="ECO:0000256" key="7">
    <source>
        <dbReference type="ARBA" id="ARBA00022840"/>
    </source>
</evidence>
<gene>
    <name evidence="14" type="ORF">H1B31_04485</name>
</gene>
<dbReference type="SUPFAM" id="SSF53623">
    <property type="entry name" value="MurD-like peptide ligases, catalytic domain"/>
    <property type="match status" value="1"/>
</dbReference>
<dbReference type="InterPro" id="IPR004101">
    <property type="entry name" value="Mur_ligase_C"/>
</dbReference>
<dbReference type="InterPro" id="IPR036565">
    <property type="entry name" value="Mur-like_cat_sf"/>
</dbReference>
<keyword evidence="5" id="KW-0479">Metal-binding</keyword>
<dbReference type="PIRSF" id="PIRSF001563">
    <property type="entry name" value="Folylpolyglu_synth"/>
    <property type="match status" value="1"/>
</dbReference>
<dbReference type="PROSITE" id="PS01012">
    <property type="entry name" value="FOLYLPOLYGLU_SYNT_2"/>
    <property type="match status" value="1"/>
</dbReference>
<evidence type="ECO:0000256" key="4">
    <source>
        <dbReference type="ARBA" id="ARBA00022598"/>
    </source>
</evidence>
<dbReference type="GO" id="GO:0005524">
    <property type="term" value="F:ATP binding"/>
    <property type="evidence" value="ECO:0007669"/>
    <property type="project" value="UniProtKB-KW"/>
</dbReference>